<comment type="caution">
    <text evidence="1">The sequence shown here is derived from an EMBL/GenBank/DDBJ whole genome shotgun (WGS) entry which is preliminary data.</text>
</comment>
<sequence>MSRPRFCRSQAMVDWKTKVSFGTARMVDLTLWVEKRRARSIIGIKWPPPTKGRKKIESLGASVSIIV</sequence>
<reference evidence="1 2" key="1">
    <citation type="journal article" date="2021" name="Hortic Res">
        <title>High-quality reference genome and annotation aids understanding of berry development for evergreen blueberry (Vaccinium darrowii).</title>
        <authorList>
            <person name="Yu J."/>
            <person name="Hulse-Kemp A.M."/>
            <person name="Babiker E."/>
            <person name="Staton M."/>
        </authorList>
    </citation>
    <scope>NUCLEOTIDE SEQUENCE [LARGE SCALE GENOMIC DNA]</scope>
    <source>
        <strain evidence="2">cv. NJ 8807/NJ 8810</strain>
        <tissue evidence="1">Young leaf</tissue>
    </source>
</reference>
<name>A0ACB7WXZ7_9ERIC</name>
<protein>
    <submittedName>
        <fullName evidence="1">Uncharacterized protein</fullName>
    </submittedName>
</protein>
<organism evidence="1 2">
    <name type="scientific">Vaccinium darrowii</name>
    <dbReference type="NCBI Taxonomy" id="229202"/>
    <lineage>
        <taxon>Eukaryota</taxon>
        <taxon>Viridiplantae</taxon>
        <taxon>Streptophyta</taxon>
        <taxon>Embryophyta</taxon>
        <taxon>Tracheophyta</taxon>
        <taxon>Spermatophyta</taxon>
        <taxon>Magnoliopsida</taxon>
        <taxon>eudicotyledons</taxon>
        <taxon>Gunneridae</taxon>
        <taxon>Pentapetalae</taxon>
        <taxon>asterids</taxon>
        <taxon>Ericales</taxon>
        <taxon>Ericaceae</taxon>
        <taxon>Vaccinioideae</taxon>
        <taxon>Vaccinieae</taxon>
        <taxon>Vaccinium</taxon>
    </lineage>
</organism>
<keyword evidence="2" id="KW-1185">Reference proteome</keyword>
<accession>A0ACB7WXZ7</accession>
<dbReference type="EMBL" id="CM037152">
    <property type="protein sequence ID" value="KAH7833352.1"/>
    <property type="molecule type" value="Genomic_DNA"/>
</dbReference>
<gene>
    <name evidence="1" type="ORF">Vadar_005401</name>
</gene>
<proteinExistence type="predicted"/>
<evidence type="ECO:0000313" key="2">
    <source>
        <dbReference type="Proteomes" id="UP000828048"/>
    </source>
</evidence>
<dbReference type="Proteomes" id="UP000828048">
    <property type="component" value="Chromosome 2"/>
</dbReference>
<evidence type="ECO:0000313" key="1">
    <source>
        <dbReference type="EMBL" id="KAH7833352.1"/>
    </source>
</evidence>